<dbReference type="NCBIfam" id="NF000355">
    <property type="entry name" value="ribo_prot_ABC_F"/>
    <property type="match status" value="1"/>
</dbReference>
<dbReference type="InterPro" id="IPR051309">
    <property type="entry name" value="ABCF_ATPase"/>
</dbReference>
<evidence type="ECO:0000256" key="3">
    <source>
        <dbReference type="SAM" id="Coils"/>
    </source>
</evidence>
<dbReference type="PROSITE" id="PS50893">
    <property type="entry name" value="ABC_TRANSPORTER_2"/>
    <property type="match status" value="2"/>
</dbReference>
<dbReference type="Gene3D" id="3.40.50.300">
    <property type="entry name" value="P-loop containing nucleotide triphosphate hydrolases"/>
    <property type="match status" value="2"/>
</dbReference>
<evidence type="ECO:0000259" key="4">
    <source>
        <dbReference type="PROSITE" id="PS50893"/>
    </source>
</evidence>
<dbReference type="FunFam" id="3.40.50.300:FF:000011">
    <property type="entry name" value="Putative ABC transporter ATP-binding component"/>
    <property type="match status" value="1"/>
</dbReference>
<accession>R4KJS6</accession>
<organism evidence="5 6">
    <name type="scientific">Desulfoscipio gibsoniae DSM 7213</name>
    <dbReference type="NCBI Taxonomy" id="767817"/>
    <lineage>
        <taxon>Bacteria</taxon>
        <taxon>Bacillati</taxon>
        <taxon>Bacillota</taxon>
        <taxon>Clostridia</taxon>
        <taxon>Eubacteriales</taxon>
        <taxon>Desulfallaceae</taxon>
        <taxon>Desulfoscipio</taxon>
    </lineage>
</organism>
<dbReference type="InterPro" id="IPR003593">
    <property type="entry name" value="AAA+_ATPase"/>
</dbReference>
<protein>
    <submittedName>
        <fullName evidence="5">ATPase component of ABC transporters with duplicated ATPase domain</fullName>
    </submittedName>
</protein>
<keyword evidence="2" id="KW-0067">ATP-binding</keyword>
<dbReference type="EMBL" id="CP003273">
    <property type="protein sequence ID" value="AGL00785.1"/>
    <property type="molecule type" value="Genomic_DNA"/>
</dbReference>
<keyword evidence="3" id="KW-0175">Coiled coil</keyword>
<dbReference type="eggNOG" id="COG0488">
    <property type="taxonomic scope" value="Bacteria"/>
</dbReference>
<proteinExistence type="predicted"/>
<name>R4KJS6_9FIRM</name>
<dbReference type="InterPro" id="IPR027417">
    <property type="entry name" value="P-loop_NTPase"/>
</dbReference>
<dbReference type="AlphaFoldDB" id="R4KJS6"/>
<keyword evidence="1" id="KW-0547">Nucleotide-binding</keyword>
<dbReference type="GO" id="GO:0005524">
    <property type="term" value="F:ATP binding"/>
    <property type="evidence" value="ECO:0007669"/>
    <property type="project" value="UniProtKB-KW"/>
</dbReference>
<evidence type="ECO:0000313" key="5">
    <source>
        <dbReference type="EMBL" id="AGL00785.1"/>
    </source>
</evidence>
<dbReference type="GO" id="GO:0016887">
    <property type="term" value="F:ATP hydrolysis activity"/>
    <property type="evidence" value="ECO:0007669"/>
    <property type="project" value="InterPro"/>
</dbReference>
<feature type="coiled-coil region" evidence="3">
    <location>
        <begin position="529"/>
        <end position="556"/>
    </location>
</feature>
<evidence type="ECO:0000256" key="2">
    <source>
        <dbReference type="ARBA" id="ARBA00022840"/>
    </source>
</evidence>
<dbReference type="KEGG" id="dgi:Desgi_1277"/>
<dbReference type="Proteomes" id="UP000013520">
    <property type="component" value="Chromosome"/>
</dbReference>
<evidence type="ECO:0000256" key="1">
    <source>
        <dbReference type="ARBA" id="ARBA00022741"/>
    </source>
</evidence>
<dbReference type="InterPro" id="IPR017871">
    <property type="entry name" value="ABC_transporter-like_CS"/>
</dbReference>
<dbReference type="Pfam" id="PF00005">
    <property type="entry name" value="ABC_tran"/>
    <property type="match status" value="2"/>
</dbReference>
<dbReference type="RefSeq" id="WP_006524285.1">
    <property type="nucleotide sequence ID" value="NC_021184.1"/>
</dbReference>
<gene>
    <name evidence="5" type="ORF">Desgi_1277</name>
</gene>
<feature type="coiled-coil region" evidence="3">
    <location>
        <begin position="211"/>
        <end position="238"/>
    </location>
</feature>
<dbReference type="SMART" id="SM00382">
    <property type="entry name" value="AAA"/>
    <property type="match status" value="2"/>
</dbReference>
<dbReference type="HOGENOM" id="CLU_000604_36_0_9"/>
<dbReference type="OrthoDB" id="1624247at2"/>
<dbReference type="SUPFAM" id="SSF52540">
    <property type="entry name" value="P-loop containing nucleoside triphosphate hydrolases"/>
    <property type="match status" value="2"/>
</dbReference>
<dbReference type="PROSITE" id="PS00211">
    <property type="entry name" value="ABC_TRANSPORTER_1"/>
    <property type="match status" value="1"/>
</dbReference>
<feature type="domain" description="ABC transporter" evidence="4">
    <location>
        <begin position="3"/>
        <end position="222"/>
    </location>
</feature>
<sequence length="587" mass="66932">MHLRFFDLGKSYNGKTVFNNIRGEINGADKIGLVGFNGIGKTTLVRLLTGREAYDTGKIEYSPNQLKILYIEQNPLFDPQKSVYETIFNAALNSNNKAKDIQTIAKKSLNIIGLSEEKWPQKVITLSGGEKTKLELGRILVSDFDLLILDEPTNHLDIQSCEWLEKFVRKLGKPMLAISHDRYFLDHVANKIWELTARGLNIYEGNYSVYRDQKEIELKSITREYDKQQTRIQQLKQVIHERENWYKRAHKAAGQNDFYRAKAKKHAHVLKAKEKELARVEKVKIDKPDQPVSPAFEVINKSITGKKYPPIIVQGEKLDKSFADKVIFEGVSFSIKRGDKIALLGANGVGKTTFLKTICGLDKDYHGTVAINPSVKIGYFAQELNNLQSDASIIDNVLDEGATAVEARLLLACLLFRGDDVFKKVDNLSMGERGRVAFAKLILSGADLLILDEPINYMDIASKEKIEEVLIEFNGIILFVCHDRYFIQRLANRVFIIANQKLNCYEGGYDYYLSKYREQLVKDQIGAIYEDLSDSIRRLECELAFLGAKLNEKIDEKDKELLNERFLATAKELNAKKERLKYSPRGR</sequence>
<dbReference type="CDD" id="cd03221">
    <property type="entry name" value="ABCF_EF-3"/>
    <property type="match status" value="2"/>
</dbReference>
<dbReference type="PANTHER" id="PTHR42855:SF2">
    <property type="entry name" value="DRUG RESISTANCE ABC TRANSPORTER,ATP-BINDING PROTEIN"/>
    <property type="match status" value="1"/>
</dbReference>
<dbReference type="STRING" id="767817.Desgi_1277"/>
<keyword evidence="6" id="KW-1185">Reference proteome</keyword>
<feature type="domain" description="ABC transporter" evidence="4">
    <location>
        <begin position="313"/>
        <end position="524"/>
    </location>
</feature>
<dbReference type="PANTHER" id="PTHR42855">
    <property type="entry name" value="ABC TRANSPORTER ATP-BINDING SUBUNIT"/>
    <property type="match status" value="1"/>
</dbReference>
<reference evidence="5 6" key="1">
    <citation type="submission" date="2012-01" db="EMBL/GenBank/DDBJ databases">
        <title>Complete sequence of Desulfotomaculum gibsoniae DSM 7213.</title>
        <authorList>
            <consortium name="US DOE Joint Genome Institute"/>
            <person name="Lucas S."/>
            <person name="Han J."/>
            <person name="Lapidus A."/>
            <person name="Cheng J.-F."/>
            <person name="Goodwin L."/>
            <person name="Pitluck S."/>
            <person name="Peters L."/>
            <person name="Ovchinnikova G."/>
            <person name="Teshima H."/>
            <person name="Detter J.C."/>
            <person name="Han C."/>
            <person name="Tapia R."/>
            <person name="Land M."/>
            <person name="Hauser L."/>
            <person name="Kyrpides N."/>
            <person name="Ivanova N."/>
            <person name="Pagani I."/>
            <person name="Parshina S."/>
            <person name="Plugge C."/>
            <person name="Muyzer G."/>
            <person name="Kuever J."/>
            <person name="Ivanova A."/>
            <person name="Nazina T."/>
            <person name="Klenk H.-P."/>
            <person name="Brambilla E."/>
            <person name="Spring S."/>
            <person name="Stams A.F."/>
            <person name="Woyke T."/>
        </authorList>
    </citation>
    <scope>NUCLEOTIDE SEQUENCE [LARGE SCALE GENOMIC DNA]</scope>
    <source>
        <strain evidence="5 6">DSM 7213</strain>
    </source>
</reference>
<dbReference type="InterPro" id="IPR003439">
    <property type="entry name" value="ABC_transporter-like_ATP-bd"/>
</dbReference>
<evidence type="ECO:0000313" key="6">
    <source>
        <dbReference type="Proteomes" id="UP000013520"/>
    </source>
</evidence>